<dbReference type="EMBL" id="JABEZV010000010">
    <property type="protein sequence ID" value="MBA0723170.1"/>
    <property type="molecule type" value="Genomic_DNA"/>
</dbReference>
<accession>A0A7J9AGP5</accession>
<gene>
    <name evidence="1" type="ORF">Golax_003778</name>
</gene>
<protein>
    <recommendedName>
        <fullName evidence="3">DUF4283 domain-containing protein</fullName>
    </recommendedName>
</protein>
<evidence type="ECO:0008006" key="3">
    <source>
        <dbReference type="Google" id="ProtNLM"/>
    </source>
</evidence>
<feature type="non-terminal residue" evidence="1">
    <location>
        <position position="1"/>
    </location>
</feature>
<reference evidence="1 2" key="1">
    <citation type="journal article" date="2019" name="Genome Biol. Evol.">
        <title>Insights into the evolution of the New World diploid cottons (Gossypium, subgenus Houzingenia) based on genome sequencing.</title>
        <authorList>
            <person name="Grover C.E."/>
            <person name="Arick M.A. 2nd"/>
            <person name="Thrash A."/>
            <person name="Conover J.L."/>
            <person name="Sanders W.S."/>
            <person name="Peterson D.G."/>
            <person name="Frelichowski J.E."/>
            <person name="Scheffler J.A."/>
            <person name="Scheffler B.E."/>
            <person name="Wendel J.F."/>
        </authorList>
    </citation>
    <scope>NUCLEOTIDE SEQUENCE [LARGE SCALE GENOMIC DNA]</scope>
    <source>
        <strain evidence="1">4</strain>
        <tissue evidence="1">Leaf</tissue>
    </source>
</reference>
<comment type="caution">
    <text evidence="1">The sequence shown here is derived from an EMBL/GenBank/DDBJ whole genome shotgun (WGS) entry which is preliminary data.</text>
</comment>
<keyword evidence="2" id="KW-1185">Reference proteome</keyword>
<proteinExistence type="predicted"/>
<evidence type="ECO:0000313" key="2">
    <source>
        <dbReference type="Proteomes" id="UP000593574"/>
    </source>
</evidence>
<organism evidence="1 2">
    <name type="scientific">Gossypium laxum</name>
    <dbReference type="NCBI Taxonomy" id="34288"/>
    <lineage>
        <taxon>Eukaryota</taxon>
        <taxon>Viridiplantae</taxon>
        <taxon>Streptophyta</taxon>
        <taxon>Embryophyta</taxon>
        <taxon>Tracheophyta</taxon>
        <taxon>Spermatophyta</taxon>
        <taxon>Magnoliopsida</taxon>
        <taxon>eudicotyledons</taxon>
        <taxon>Gunneridae</taxon>
        <taxon>Pentapetalae</taxon>
        <taxon>rosids</taxon>
        <taxon>malvids</taxon>
        <taxon>Malvales</taxon>
        <taxon>Malvaceae</taxon>
        <taxon>Malvoideae</taxon>
        <taxon>Gossypium</taxon>
    </lineage>
</organism>
<evidence type="ECO:0000313" key="1">
    <source>
        <dbReference type="EMBL" id="MBA0723170.1"/>
    </source>
</evidence>
<sequence length="334" mass="37128">MAKTIIVKMLGGKIGFNVLDENDYNKALVGGPWVIFGRYLTVRPWSPDFSIAQSGIESQTVGLVVKLDVHMDCAHRGRFAQLAVYVYLRKPLRGHGRFAALGVVEEESSAVVNDKYNGEKKETNMKQTNNVGENVLALQMIRSKAVENRAKQRAKGKKVMVGTGPNSVLTALRPINGRFGMKPNNGQGVFSDEGVFSDGLKLDFMGTTDRGKIYSNTDKENEVFKFGQKSVVPEEQLLRTQTVLSRQRGKPPDEEMGNQLQDSVELKSTMEGLVCDLERDPERDYMANDSQTIKEVMVVEDACSDEVADGFESFGLIMFCKTWVQVVLSLRGLE</sequence>
<name>A0A7J9AGP5_9ROSI</name>
<dbReference type="Proteomes" id="UP000593574">
    <property type="component" value="Unassembled WGS sequence"/>
</dbReference>
<dbReference type="AlphaFoldDB" id="A0A7J9AGP5"/>